<dbReference type="AlphaFoldDB" id="A0A8S9M1K4"/>
<dbReference type="GO" id="GO:0019915">
    <property type="term" value="P:lipid storage"/>
    <property type="evidence" value="ECO:0007669"/>
    <property type="project" value="TreeGrafter"/>
</dbReference>
<comment type="caution">
    <text evidence="10">The sequence shown here is derived from an EMBL/GenBank/DDBJ whole genome shotgun (WGS) entry which is preliminary data.</text>
</comment>
<feature type="compositionally biased region" description="Basic and acidic residues" evidence="8">
    <location>
        <begin position="148"/>
        <end position="158"/>
    </location>
</feature>
<evidence type="ECO:0000256" key="6">
    <source>
        <dbReference type="ARBA" id="ARBA00022989"/>
    </source>
</evidence>
<evidence type="ECO:0000313" key="10">
    <source>
        <dbReference type="EMBL" id="KAF2611899.1"/>
    </source>
</evidence>
<comment type="subcellular location">
    <subcellularLocation>
        <location evidence="2">Lipid droplet</location>
    </subcellularLocation>
    <subcellularLocation>
        <location evidence="1">Membrane</location>
        <topology evidence="1">Multi-pass membrane protein</topology>
    </subcellularLocation>
</comment>
<feature type="compositionally biased region" description="Basic residues" evidence="8">
    <location>
        <begin position="159"/>
        <end position="171"/>
    </location>
</feature>
<keyword evidence="4" id="KW-0551">Lipid droplet</keyword>
<dbReference type="EMBL" id="QGKY02000089">
    <property type="protein sequence ID" value="KAF2611899.1"/>
    <property type="molecule type" value="Genomic_DNA"/>
</dbReference>
<feature type="transmembrane region" description="Helical" evidence="9">
    <location>
        <begin position="51"/>
        <end position="71"/>
    </location>
</feature>
<dbReference type="Pfam" id="PF01277">
    <property type="entry name" value="Oleosin"/>
    <property type="match status" value="1"/>
</dbReference>
<evidence type="ECO:0000256" key="5">
    <source>
        <dbReference type="ARBA" id="ARBA00022692"/>
    </source>
</evidence>
<dbReference type="PANTHER" id="PTHR33203">
    <property type="entry name" value="OLEOSIN"/>
    <property type="match status" value="1"/>
</dbReference>
<evidence type="ECO:0008006" key="11">
    <source>
        <dbReference type="Google" id="ProtNLM"/>
    </source>
</evidence>
<dbReference type="GO" id="GO:0048608">
    <property type="term" value="P:reproductive structure development"/>
    <property type="evidence" value="ECO:0007669"/>
    <property type="project" value="UniProtKB-ARBA"/>
</dbReference>
<feature type="compositionally biased region" description="Basic and acidic residues" evidence="8">
    <location>
        <begin position="239"/>
        <end position="254"/>
    </location>
</feature>
<dbReference type="GO" id="GO:0009791">
    <property type="term" value="P:post-embryonic development"/>
    <property type="evidence" value="ECO:0007669"/>
    <property type="project" value="UniProtKB-ARBA"/>
</dbReference>
<protein>
    <recommendedName>
        <fullName evidence="11">Oleosin</fullName>
    </recommendedName>
</protein>
<dbReference type="GO" id="GO:0012511">
    <property type="term" value="C:monolayer-surrounded lipid storage body"/>
    <property type="evidence" value="ECO:0007669"/>
    <property type="project" value="InterPro"/>
</dbReference>
<accession>A0A8S9M1K4</accession>
<name>A0A8S9M1K4_BRACR</name>
<feature type="transmembrane region" description="Helical" evidence="9">
    <location>
        <begin position="20"/>
        <end position="44"/>
    </location>
</feature>
<evidence type="ECO:0000256" key="8">
    <source>
        <dbReference type="SAM" id="MobiDB-lite"/>
    </source>
</evidence>
<dbReference type="GO" id="GO:0016020">
    <property type="term" value="C:membrane"/>
    <property type="evidence" value="ECO:0007669"/>
    <property type="project" value="UniProtKB-SubCell"/>
</dbReference>
<evidence type="ECO:0000256" key="4">
    <source>
        <dbReference type="ARBA" id="ARBA00022677"/>
    </source>
</evidence>
<evidence type="ECO:0000256" key="3">
    <source>
        <dbReference type="ARBA" id="ARBA00010858"/>
    </source>
</evidence>
<proteinExistence type="inferred from homology"/>
<dbReference type="GO" id="GO:0005576">
    <property type="term" value="C:extracellular region"/>
    <property type="evidence" value="ECO:0007669"/>
    <property type="project" value="TreeGrafter"/>
</dbReference>
<comment type="similarity">
    <text evidence="3">Belongs to the oleosin family.</text>
</comment>
<keyword evidence="6 9" id="KW-1133">Transmembrane helix</keyword>
<feature type="transmembrane region" description="Helical" evidence="9">
    <location>
        <begin position="77"/>
        <end position="100"/>
    </location>
</feature>
<feature type="region of interest" description="Disordered" evidence="8">
    <location>
        <begin position="221"/>
        <end position="284"/>
    </location>
</feature>
<evidence type="ECO:0000256" key="9">
    <source>
        <dbReference type="SAM" id="Phobius"/>
    </source>
</evidence>
<reference evidence="10" key="1">
    <citation type="submission" date="2019-12" db="EMBL/GenBank/DDBJ databases">
        <title>Genome sequencing and annotation of Brassica cretica.</title>
        <authorList>
            <person name="Studholme D.J."/>
            <person name="Sarris P.F."/>
        </authorList>
    </citation>
    <scope>NUCLEOTIDE SEQUENCE</scope>
    <source>
        <strain evidence="10">PFS-102/07</strain>
        <tissue evidence="10">Leaf</tissue>
    </source>
</reference>
<gene>
    <name evidence="10" type="ORF">F2Q70_00007186</name>
</gene>
<organism evidence="10">
    <name type="scientific">Brassica cretica</name>
    <name type="common">Mustard</name>
    <dbReference type="NCBI Taxonomy" id="69181"/>
    <lineage>
        <taxon>Eukaryota</taxon>
        <taxon>Viridiplantae</taxon>
        <taxon>Streptophyta</taxon>
        <taxon>Embryophyta</taxon>
        <taxon>Tracheophyta</taxon>
        <taxon>Spermatophyta</taxon>
        <taxon>Magnoliopsida</taxon>
        <taxon>eudicotyledons</taxon>
        <taxon>Gunneridae</taxon>
        <taxon>Pentapetalae</taxon>
        <taxon>rosids</taxon>
        <taxon>malvids</taxon>
        <taxon>Brassicales</taxon>
        <taxon>Brassicaceae</taxon>
        <taxon>Brassiceae</taxon>
        <taxon>Brassica</taxon>
    </lineage>
</organism>
<sequence>MKEEIQNETAQTQLQREGRMFSFLFPVIEVIKVVMASVASVVFLGFGGVTLACSAVALAVSTPLFIIFSPILVPATIATTLLATGLGAGTTLGVTGMGLLMRLIKHPGKEGAASAPAAQPSFLSLLEMPNFIKSKMLERLIHIPGVGKKSEGRGESKGKKGKKGKSKHGRGKHEGEGKSKGRKGKSRGKDKDKKKAQPSFLSLLEMPNFIKSKMLERLIHIPGVGKKSEGRGKSKGKKGKSEHGRGKHEGEGKSKGRKGKSRGKDKDKKKGKGSRKGSSDDESS</sequence>
<evidence type="ECO:0000256" key="1">
    <source>
        <dbReference type="ARBA" id="ARBA00004141"/>
    </source>
</evidence>
<dbReference type="InterPro" id="IPR000136">
    <property type="entry name" value="Oleosin"/>
</dbReference>
<dbReference type="PANTHER" id="PTHR33203:SF26">
    <property type="entry name" value="GLYCINE-RICH PROTEIN-RELATED"/>
    <property type="match status" value="1"/>
</dbReference>
<feature type="region of interest" description="Disordered" evidence="8">
    <location>
        <begin position="144"/>
        <end position="199"/>
    </location>
</feature>
<evidence type="ECO:0000256" key="2">
    <source>
        <dbReference type="ARBA" id="ARBA00004502"/>
    </source>
</evidence>
<evidence type="ECO:0000256" key="7">
    <source>
        <dbReference type="ARBA" id="ARBA00023136"/>
    </source>
</evidence>
<keyword evidence="7 9" id="KW-0472">Membrane</keyword>
<keyword evidence="5 9" id="KW-0812">Transmembrane</keyword>